<dbReference type="RefSeq" id="WP_087359051.1">
    <property type="nucleotide sequence ID" value="NZ_NFLJ01000032.1"/>
</dbReference>
<gene>
    <name evidence="2" type="ORF">B5E75_10605</name>
</gene>
<accession>A0A1Y4STV5</accession>
<keyword evidence="3" id="KW-1185">Reference proteome</keyword>
<protein>
    <recommendedName>
        <fullName evidence="4">Conjugal transfer protein TrbL</fullName>
    </recommendedName>
</protein>
<dbReference type="InterPro" id="IPR045798">
    <property type="entry name" value="TrbL_Firmicutes"/>
</dbReference>
<sequence>MGGILDNLTNAINTWNEKLAEIWLLLTQSPQNFKGGGIWQSITTIHNALIAIGLALLVLFFVLGLVKTCTSFQDIKRPEQAAKLFIRFAIARGLVVYGMEFMLAIFDIIQGITSTIMTTVGVGTATETVLPDAIITAIEDVGFLESIPLWAVTLLGSIFITILSFIMILTVYSRFFKLYMYTAISPIPFSAAAGESTQSVCYSFLRSYAGVCLEGAIIILSCIIFTKFAGSPPVIDPEASAVSMVWSYVGEIIFNMLVLVGTVKMSDRVVKDMMGL</sequence>
<keyword evidence="1" id="KW-1133">Transmembrane helix</keyword>
<dbReference type="Pfam" id="PF19478">
    <property type="entry name" value="TrbL_2"/>
    <property type="match status" value="1"/>
</dbReference>
<feature type="transmembrane region" description="Helical" evidence="1">
    <location>
        <begin position="241"/>
        <end position="263"/>
    </location>
</feature>
<proteinExistence type="predicted"/>
<feature type="transmembrane region" description="Helical" evidence="1">
    <location>
        <begin position="38"/>
        <end position="63"/>
    </location>
</feature>
<evidence type="ECO:0000313" key="3">
    <source>
        <dbReference type="Proteomes" id="UP000195305"/>
    </source>
</evidence>
<dbReference type="Proteomes" id="UP000195305">
    <property type="component" value="Unassembled WGS sequence"/>
</dbReference>
<reference evidence="2 3" key="1">
    <citation type="journal article" date="2018" name="BMC Genomics">
        <title>Whole genome sequencing and function prediction of 133 gut anaerobes isolated from chicken caecum in pure cultures.</title>
        <authorList>
            <person name="Medvecky M."/>
            <person name="Cejkova D."/>
            <person name="Polansky O."/>
            <person name="Karasova D."/>
            <person name="Kubasova T."/>
            <person name="Cizek A."/>
            <person name="Rychlik I."/>
        </authorList>
    </citation>
    <scope>NUCLEOTIDE SEQUENCE [LARGE SCALE GENOMIC DNA]</scope>
    <source>
        <strain evidence="2 3">An13</strain>
    </source>
</reference>
<feature type="transmembrane region" description="Helical" evidence="1">
    <location>
        <begin position="84"/>
        <end position="109"/>
    </location>
</feature>
<keyword evidence="1" id="KW-0812">Transmembrane</keyword>
<dbReference type="EMBL" id="NFLJ01000032">
    <property type="protein sequence ID" value="OUQ33349.1"/>
    <property type="molecule type" value="Genomic_DNA"/>
</dbReference>
<evidence type="ECO:0000256" key="1">
    <source>
        <dbReference type="SAM" id="Phobius"/>
    </source>
</evidence>
<dbReference type="AlphaFoldDB" id="A0A1Y4STV5"/>
<name>A0A1Y4STV5_9FIRM</name>
<comment type="caution">
    <text evidence="2">The sequence shown here is derived from an EMBL/GenBank/DDBJ whole genome shotgun (WGS) entry which is preliminary data.</text>
</comment>
<keyword evidence="1" id="KW-0472">Membrane</keyword>
<dbReference type="OrthoDB" id="9807620at2"/>
<evidence type="ECO:0000313" key="2">
    <source>
        <dbReference type="EMBL" id="OUQ33349.1"/>
    </source>
</evidence>
<evidence type="ECO:0008006" key="4">
    <source>
        <dbReference type="Google" id="ProtNLM"/>
    </source>
</evidence>
<organism evidence="2 3">
    <name type="scientific">Massilimicrobiota timonensis</name>
    <dbReference type="NCBI Taxonomy" id="1776392"/>
    <lineage>
        <taxon>Bacteria</taxon>
        <taxon>Bacillati</taxon>
        <taxon>Bacillota</taxon>
        <taxon>Erysipelotrichia</taxon>
        <taxon>Erysipelotrichales</taxon>
        <taxon>Erysipelotrichaceae</taxon>
        <taxon>Massilimicrobiota</taxon>
    </lineage>
</organism>
<feature type="transmembrane region" description="Helical" evidence="1">
    <location>
        <begin position="208"/>
        <end position="229"/>
    </location>
</feature>
<feature type="transmembrane region" description="Helical" evidence="1">
    <location>
        <begin position="149"/>
        <end position="172"/>
    </location>
</feature>